<feature type="region of interest" description="Disordered" evidence="2">
    <location>
        <begin position="270"/>
        <end position="306"/>
    </location>
</feature>
<feature type="compositionally biased region" description="Polar residues" evidence="2">
    <location>
        <begin position="728"/>
        <end position="749"/>
    </location>
</feature>
<comment type="similarity">
    <text evidence="1">Belongs to the RIPOR family.</text>
</comment>
<sequence length="1174" mass="131312">MLCLMVPTKSTEFINNTNLNTNSSSRLSNTFKLFSLSRFCKCPSPQRQKLYSKQQFASSTSEIHKIGICGKNNFENFDKPFFTGKPQKSQSLFNLTSNKQIEQEEPPKESVRTIRAEMGAIEAEACGMLGRLQFHVQAIIGFARICTGDVFEVCIRHGHQRWRTRGKTQPDRSQRWDLQPPIASIQVLWNVPVQVRVLEIGFLRARCLSERQFDPAKFAAAQPQLVTMNLNSSGSLKLRLVVTWLPLLSSNMPSQFNNMLNQKQLQVKENGFNNNNNHASLSQQNSLAQRPEPPERSGINSKLRQHQSQVLLPSVNNNNQKTQQNGVSIWRTTSSNSPSAFPSQAGNNNKTVWQNNNNNNNNNQANTTNNNEQINGGKSNDVHQPSEHSPSSITTNGTVENGPATKVCLRDKKRQREQRLKLGASVGAALGGGGGGISRESSKTEKDKWRCSSTTLLDEVYKDLSKSIPTIDDLSALHSSKPSSVCGGSLGHSKNNFCGPSSSSSVSDGHGARSGAKRIFSFVKRGGHDKSSLDRQTASDWRKSVSLAQIPSSRSMEIEQNSNSLKSSNRNKSQYRLEVEEPEEPDEFDENEREEGLCRGGTSSPKSRDLHSPTSQTTSSSYTKEISEFQSALHTVDALLEMIECLRVYLAKLRPSEFTELVAFEAAMLNWEACLKLNRSGILCQLDNFTGKTENNKKRQNSIQLKKQKHRLATGNLNLINNHSSATTLFSNENRGNNQQQQHSPSTASDHTEDNDGCVAGTSTIKYEQRHQQHVLDHISENDSGIDSLRHYQSPYNSYASSVRRLEQNNEGNCIVSSQLKERRKSLVGSTMLDNENGENLKNSKEKSERRVMITATGSAQMDACLAIHLDGARQPLEIICQVQGSPFEYTMTKMLYRMEGVETIALESMLGLLQDILAQCQPNPQNVLLQLGLQFQLQQCWLSACKTENEFLLASASILRDKLRPICEPIVRNHYPKLIEKVLDSLFSLLIDNPTGRKKQSNNHQLPVTIFQFVSLFRGKQFSAFIENLSHEAWITANLQSGLPSAIRDVMGRLRNVPVVPPLESLRHIGLVLAEQHQELYSPIEKYLRKASPELALDLSACFMCLLEHENDASRRGACRALAILGAENSLTCLDFLSRSDYNKSVRQEAEQASLKIRRLLLLREEQQVVTKI</sequence>
<feature type="compositionally biased region" description="Low complexity" evidence="2">
    <location>
        <begin position="561"/>
        <end position="572"/>
    </location>
</feature>
<feature type="compositionally biased region" description="Polar residues" evidence="2">
    <location>
        <begin position="387"/>
        <end position="399"/>
    </location>
</feature>
<dbReference type="Proteomes" id="UP000580250">
    <property type="component" value="Unassembled WGS sequence"/>
</dbReference>
<dbReference type="InterPro" id="IPR026136">
    <property type="entry name" value="RIPOR3"/>
</dbReference>
<dbReference type="InterPro" id="IPR031780">
    <property type="entry name" value="FAM65_N"/>
</dbReference>
<dbReference type="PANTHER" id="PTHR15829">
    <property type="entry name" value="PROTEIN KINASE PKN/PRK1, EFFECTOR"/>
    <property type="match status" value="1"/>
</dbReference>
<feature type="compositionally biased region" description="Polar residues" evidence="2">
    <location>
        <begin position="270"/>
        <end position="288"/>
    </location>
</feature>
<comment type="caution">
    <text evidence="4">The sequence shown here is derived from an EMBL/GenBank/DDBJ whole genome shotgun (WGS) entry which is preliminary data.</text>
</comment>
<evidence type="ECO:0000256" key="2">
    <source>
        <dbReference type="SAM" id="MobiDB-lite"/>
    </source>
</evidence>
<proteinExistence type="inferred from homology"/>
<feature type="region of interest" description="Disordered" evidence="2">
    <location>
        <begin position="552"/>
        <end position="622"/>
    </location>
</feature>
<evidence type="ECO:0000313" key="5">
    <source>
        <dbReference type="Proteomes" id="UP000580250"/>
    </source>
</evidence>
<accession>A0A6V7VF96</accession>
<feature type="compositionally biased region" description="Polar residues" evidence="2">
    <location>
        <begin position="330"/>
        <end position="346"/>
    </location>
</feature>
<dbReference type="EMBL" id="CAJEWN010000211">
    <property type="protein sequence ID" value="CAD2173074.1"/>
    <property type="molecule type" value="Genomic_DNA"/>
</dbReference>
<gene>
    <name evidence="4" type="ORF">MENT_LOCUS24660</name>
</gene>
<feature type="domain" description="FAM65 N-terminal" evidence="3">
    <location>
        <begin position="110"/>
        <end position="276"/>
    </location>
</feature>
<feature type="region of interest" description="Disordered" evidence="2">
    <location>
        <begin position="728"/>
        <end position="759"/>
    </location>
</feature>
<evidence type="ECO:0000259" key="3">
    <source>
        <dbReference type="Pfam" id="PF15903"/>
    </source>
</evidence>
<protein>
    <recommendedName>
        <fullName evidence="3">FAM65 N-terminal domain-containing protein</fullName>
    </recommendedName>
</protein>
<feature type="compositionally biased region" description="Low complexity" evidence="2">
    <location>
        <begin position="612"/>
        <end position="622"/>
    </location>
</feature>
<dbReference type="OrthoDB" id="9999654at2759"/>
<organism evidence="4 5">
    <name type="scientific">Meloidogyne enterolobii</name>
    <name type="common">Root-knot nematode worm</name>
    <name type="synonym">Meloidogyne mayaguensis</name>
    <dbReference type="NCBI Taxonomy" id="390850"/>
    <lineage>
        <taxon>Eukaryota</taxon>
        <taxon>Metazoa</taxon>
        <taxon>Ecdysozoa</taxon>
        <taxon>Nematoda</taxon>
        <taxon>Chromadorea</taxon>
        <taxon>Rhabditida</taxon>
        <taxon>Tylenchina</taxon>
        <taxon>Tylenchomorpha</taxon>
        <taxon>Tylenchoidea</taxon>
        <taxon>Meloidogynidae</taxon>
        <taxon>Meloidogyninae</taxon>
        <taxon>Meloidogyne</taxon>
    </lineage>
</organism>
<dbReference type="AlphaFoldDB" id="A0A6V7VF96"/>
<feature type="compositionally biased region" description="Acidic residues" evidence="2">
    <location>
        <begin position="580"/>
        <end position="593"/>
    </location>
</feature>
<feature type="compositionally biased region" description="Low complexity" evidence="2">
    <location>
        <begin position="347"/>
        <end position="375"/>
    </location>
</feature>
<feature type="region of interest" description="Disordered" evidence="2">
    <location>
        <begin position="330"/>
        <end position="406"/>
    </location>
</feature>
<dbReference type="PANTHER" id="PTHR15829:SF13">
    <property type="entry name" value="FAM65 N-TERMINAL DOMAIN-CONTAINING PROTEIN"/>
    <property type="match status" value="1"/>
</dbReference>
<dbReference type="Pfam" id="PF15903">
    <property type="entry name" value="PL48"/>
    <property type="match status" value="1"/>
</dbReference>
<feature type="region of interest" description="Disordered" evidence="2">
    <location>
        <begin position="526"/>
        <end position="545"/>
    </location>
</feature>
<reference evidence="4 5" key="1">
    <citation type="submission" date="2020-08" db="EMBL/GenBank/DDBJ databases">
        <authorList>
            <person name="Koutsovoulos G."/>
            <person name="Danchin GJ E."/>
        </authorList>
    </citation>
    <scope>NUCLEOTIDE SEQUENCE [LARGE SCALE GENOMIC DNA]</scope>
</reference>
<evidence type="ECO:0000256" key="1">
    <source>
        <dbReference type="ARBA" id="ARBA00005744"/>
    </source>
</evidence>
<name>A0A6V7VF96_MELEN</name>
<evidence type="ECO:0000313" key="4">
    <source>
        <dbReference type="EMBL" id="CAD2173074.1"/>
    </source>
</evidence>